<dbReference type="Pfam" id="PF00903">
    <property type="entry name" value="Glyoxalase"/>
    <property type="match status" value="1"/>
</dbReference>
<feature type="domain" description="VOC" evidence="6">
    <location>
        <begin position="6"/>
        <end position="131"/>
    </location>
</feature>
<dbReference type="WormBase" id="CBG14622">
    <property type="protein sequence ID" value="CBP03408"/>
    <property type="gene ID" value="WBGene00035055"/>
</dbReference>
<dbReference type="KEGG" id="cbr:CBG_14622"/>
<dbReference type="OMA" id="DHVVQNY"/>
<dbReference type="HOGENOM" id="CLU_034004_3_1_1"/>
<dbReference type="InterPro" id="IPR041736">
    <property type="entry name" value="4OHPhenylPyrv_dOase_N"/>
</dbReference>
<dbReference type="AlphaFoldDB" id="A8XKB1"/>
<reference evidence="7 8" key="2">
    <citation type="journal article" date="2011" name="PLoS Genet.">
        <title>Caenorhabditis briggsae recombinant inbred line genotypes reveal inter-strain incompatibility and the evolution of recombination.</title>
        <authorList>
            <person name="Ross J.A."/>
            <person name="Koboldt D.C."/>
            <person name="Staisch J.E."/>
            <person name="Chamberlin H.M."/>
            <person name="Gupta B.P."/>
            <person name="Miller R.D."/>
            <person name="Baird S.E."/>
            <person name="Haag E.S."/>
        </authorList>
    </citation>
    <scope>NUCLEOTIDE SEQUENCE [LARGE SCALE GENOMIC DNA]</scope>
    <source>
        <strain evidence="7 8">AF16</strain>
    </source>
</reference>
<dbReference type="FunFam" id="3.10.180.10:FF:000061">
    <property type="entry name" value="Putative protein C31H2.4"/>
    <property type="match status" value="1"/>
</dbReference>
<keyword evidence="4 5" id="KW-0408">Iron</keyword>
<dbReference type="NCBIfam" id="TIGR01263">
    <property type="entry name" value="4HPPD"/>
    <property type="match status" value="1"/>
</dbReference>
<dbReference type="CTD" id="8586642"/>
<name>A8XKB1_CAEBR</name>
<dbReference type="InterPro" id="IPR005956">
    <property type="entry name" value="4OHPhenylPyrv_dOase"/>
</dbReference>
<dbReference type="SUPFAM" id="SSF54593">
    <property type="entry name" value="Glyoxalase/Bleomycin resistance protein/Dihydroxybiphenyl dioxygenase"/>
    <property type="match status" value="1"/>
</dbReference>
<dbReference type="EMBL" id="HE600983">
    <property type="protein sequence ID" value="CAP33085.2"/>
    <property type="molecule type" value="Genomic_DNA"/>
</dbReference>
<organism evidence="7 8">
    <name type="scientific">Caenorhabditis briggsae</name>
    <dbReference type="NCBI Taxonomy" id="6238"/>
    <lineage>
        <taxon>Eukaryota</taxon>
        <taxon>Metazoa</taxon>
        <taxon>Ecdysozoa</taxon>
        <taxon>Nematoda</taxon>
        <taxon>Chromadorea</taxon>
        <taxon>Rhabditida</taxon>
        <taxon>Rhabditina</taxon>
        <taxon>Rhabditomorpha</taxon>
        <taxon>Rhabditoidea</taxon>
        <taxon>Rhabditidae</taxon>
        <taxon>Peloderinae</taxon>
        <taxon>Caenorhabditis</taxon>
    </lineage>
</organism>
<evidence type="ECO:0000313" key="9">
    <source>
        <dbReference type="WormBase" id="CBG14622"/>
    </source>
</evidence>
<evidence type="ECO:0000256" key="2">
    <source>
        <dbReference type="ARBA" id="ARBA00022723"/>
    </source>
</evidence>
<dbReference type="InterPro" id="IPR004360">
    <property type="entry name" value="Glyas_Fos-R_dOase_dom"/>
</dbReference>
<evidence type="ECO:0000259" key="6">
    <source>
        <dbReference type="PROSITE" id="PS51819"/>
    </source>
</evidence>
<feature type="domain" description="VOC" evidence="6">
    <location>
        <begin position="161"/>
        <end position="336"/>
    </location>
</feature>
<dbReference type="FunFam" id="3.10.180.10:FF:000001">
    <property type="entry name" value="4-hydroxyphenylpyruvate dioxygenase"/>
    <property type="match status" value="1"/>
</dbReference>
<evidence type="ECO:0000313" key="7">
    <source>
        <dbReference type="EMBL" id="CAP33085.2"/>
    </source>
</evidence>
<evidence type="ECO:0000256" key="1">
    <source>
        <dbReference type="ARBA" id="ARBA00005877"/>
    </source>
</evidence>
<accession>A8XKB1</accession>
<evidence type="ECO:0000313" key="8">
    <source>
        <dbReference type="Proteomes" id="UP000008549"/>
    </source>
</evidence>
<gene>
    <name evidence="7 9" type="ORF">CBG14622</name>
    <name evidence="7" type="ORF">CBG_14622</name>
</gene>
<feature type="binding site" evidence="5">
    <location>
        <position position="264"/>
    </location>
    <ligand>
        <name>Fe cation</name>
        <dbReference type="ChEBI" id="CHEBI:24875"/>
    </ligand>
</feature>
<dbReference type="FunCoup" id="A8XKB1">
    <property type="interactions" value="110"/>
</dbReference>
<dbReference type="InterPro" id="IPR041735">
    <property type="entry name" value="4OHPhenylPyrv_dOase_C"/>
</dbReference>
<feature type="binding site" evidence="5">
    <location>
        <position position="164"/>
    </location>
    <ligand>
        <name>Fe cation</name>
        <dbReference type="ChEBI" id="CHEBI:24875"/>
    </ligand>
</feature>
<dbReference type="InterPro" id="IPR029068">
    <property type="entry name" value="Glyas_Bleomycin-R_OHBP_Dase"/>
</dbReference>
<dbReference type="InterPro" id="IPR037523">
    <property type="entry name" value="VOC_core"/>
</dbReference>
<dbReference type="InParanoid" id="A8XKB1"/>
<dbReference type="PIRSF" id="PIRSF009283">
    <property type="entry name" value="HPP_dOase"/>
    <property type="match status" value="1"/>
</dbReference>
<protein>
    <submittedName>
        <fullName evidence="7">Protein CBG14622</fullName>
    </submittedName>
</protein>
<comment type="similarity">
    <text evidence="1">Belongs to the 4HPPD family.</text>
</comment>
<keyword evidence="8" id="KW-1185">Reference proteome</keyword>
<dbReference type="CDD" id="cd07250">
    <property type="entry name" value="HPPD_C_like"/>
    <property type="match status" value="1"/>
</dbReference>
<dbReference type="PANTHER" id="PTHR11959:SF3">
    <property type="entry name" value="PROTEIN C31H2.4-RELATED"/>
    <property type="match status" value="1"/>
</dbReference>
<evidence type="ECO:0000256" key="3">
    <source>
        <dbReference type="ARBA" id="ARBA00022737"/>
    </source>
</evidence>
<dbReference type="GO" id="GO:0000139">
    <property type="term" value="C:Golgi membrane"/>
    <property type="evidence" value="ECO:0000318"/>
    <property type="project" value="GO_Central"/>
</dbReference>
<dbReference type="eggNOG" id="KOG0638">
    <property type="taxonomic scope" value="Eukaryota"/>
</dbReference>
<sequence>MGSISAIHHIEFIVSNALQSAYWYCSSFGFQKFAERNTEVSTSYALKNGTARVIITSYNCANVYTEQLIKHGDFIKDVAFRVDFLDGVLQNLMENDIKVIQQGEIKTKEGLVRTATLLADGSDVTHTLYELGSFTGNFLPYFTPTANFELFDRIERMPAILMDHVVQNYPIGEMEAAADWYYKTMNLKRFWSVDDKVATSEFSAMSAWLLVNEDHTVQMTLAEGVKGRKGKSQIEVDTFLICFESANDFFQEFISFHGGSGVQHFALLVDDIISAVQLMKTRSVEFLTIPGEYYNILEERLSRTNLNVKEDLKMIRKLNILMDFDENGYLLQIFSKPMQDRPTLFIEIIQRANFKGFGAGNFKALFDAVEREQEKRGTLF</sequence>
<comment type="cofactor">
    <cofactor evidence="5">
        <name>Fe cation</name>
        <dbReference type="ChEBI" id="CHEBI:24875"/>
    </cofactor>
    <text evidence="5">Binds 1 Fe cation per subunit.</text>
</comment>
<proteinExistence type="inferred from homology"/>
<dbReference type="GO" id="GO:0046872">
    <property type="term" value="F:metal ion binding"/>
    <property type="evidence" value="ECO:0007669"/>
    <property type="project" value="UniProtKB-KW"/>
</dbReference>
<dbReference type="GeneID" id="8586642"/>
<dbReference type="GO" id="GO:0005789">
    <property type="term" value="C:endoplasmic reticulum membrane"/>
    <property type="evidence" value="ECO:0000318"/>
    <property type="project" value="GO_Central"/>
</dbReference>
<keyword evidence="3" id="KW-0677">Repeat</keyword>
<evidence type="ECO:0000256" key="5">
    <source>
        <dbReference type="PIRSR" id="PIRSR009283-1"/>
    </source>
</evidence>
<dbReference type="RefSeq" id="XP_045095463.1">
    <property type="nucleotide sequence ID" value="XM_045239694.1"/>
</dbReference>
<dbReference type="CDD" id="cd08342">
    <property type="entry name" value="HPPD_N_like"/>
    <property type="match status" value="1"/>
</dbReference>
<dbReference type="GO" id="GO:0006572">
    <property type="term" value="P:L-tyrosine catabolic process"/>
    <property type="evidence" value="ECO:0000318"/>
    <property type="project" value="GO_Central"/>
</dbReference>
<dbReference type="Proteomes" id="UP000008549">
    <property type="component" value="Unassembled WGS sequence"/>
</dbReference>
<dbReference type="STRING" id="6238.A8XKB1"/>
<dbReference type="PROSITE" id="PS51819">
    <property type="entry name" value="VOC"/>
    <property type="match status" value="2"/>
</dbReference>
<dbReference type="GO" id="GO:0003868">
    <property type="term" value="F:4-hydroxyphenylpyruvate dioxygenase activity"/>
    <property type="evidence" value="ECO:0000318"/>
    <property type="project" value="GO_Central"/>
</dbReference>
<keyword evidence="2 5" id="KW-0479">Metal-binding</keyword>
<dbReference type="Gene3D" id="3.10.180.10">
    <property type="entry name" value="2,3-Dihydroxybiphenyl 1,2-Dioxygenase, domain 1"/>
    <property type="match status" value="2"/>
</dbReference>
<evidence type="ECO:0000256" key="4">
    <source>
        <dbReference type="ARBA" id="ARBA00023004"/>
    </source>
</evidence>
<feature type="binding site" evidence="5">
    <location>
        <position position="347"/>
    </location>
    <ligand>
        <name>Fe cation</name>
        <dbReference type="ChEBI" id="CHEBI:24875"/>
    </ligand>
</feature>
<dbReference type="PANTHER" id="PTHR11959">
    <property type="entry name" value="4-HYDROXYPHENYLPYRUVATE DIOXYGENASE"/>
    <property type="match status" value="1"/>
</dbReference>
<reference evidence="7 8" key="1">
    <citation type="journal article" date="2003" name="PLoS Biol.">
        <title>The genome sequence of Caenorhabditis briggsae: a platform for comparative genomics.</title>
        <authorList>
            <person name="Stein L.D."/>
            <person name="Bao Z."/>
            <person name="Blasiar D."/>
            <person name="Blumenthal T."/>
            <person name="Brent M.R."/>
            <person name="Chen N."/>
            <person name="Chinwalla A."/>
            <person name="Clarke L."/>
            <person name="Clee C."/>
            <person name="Coghlan A."/>
            <person name="Coulson A."/>
            <person name="D'Eustachio P."/>
            <person name="Fitch D.H."/>
            <person name="Fulton L.A."/>
            <person name="Fulton R.E."/>
            <person name="Griffiths-Jones S."/>
            <person name="Harris T.W."/>
            <person name="Hillier L.W."/>
            <person name="Kamath R."/>
            <person name="Kuwabara P.E."/>
            <person name="Mardis E.R."/>
            <person name="Marra M.A."/>
            <person name="Miner T.L."/>
            <person name="Minx P."/>
            <person name="Mullikin J.C."/>
            <person name="Plumb R.W."/>
            <person name="Rogers J."/>
            <person name="Schein J.E."/>
            <person name="Sohrmann M."/>
            <person name="Spieth J."/>
            <person name="Stajich J.E."/>
            <person name="Wei C."/>
            <person name="Willey D."/>
            <person name="Wilson R.K."/>
            <person name="Durbin R."/>
            <person name="Waterston R.H."/>
        </authorList>
    </citation>
    <scope>NUCLEOTIDE SEQUENCE [LARGE SCALE GENOMIC DNA]</scope>
    <source>
        <strain evidence="7 8">AF16</strain>
    </source>
</reference>